<proteinExistence type="inferred from homology"/>
<dbReference type="InterPro" id="IPR015797">
    <property type="entry name" value="NUDIX_hydrolase-like_dom_sf"/>
</dbReference>
<evidence type="ECO:0000313" key="6">
    <source>
        <dbReference type="Proteomes" id="UP000249134"/>
    </source>
</evidence>
<name>A0A2X4W7D3_LEDLE</name>
<dbReference type="Proteomes" id="UP000249134">
    <property type="component" value="Chromosome 1"/>
</dbReference>
<feature type="domain" description="Nudix hydrolase" evidence="4">
    <location>
        <begin position="24"/>
        <end position="151"/>
    </location>
</feature>
<accession>A0A2X4W7D3</accession>
<dbReference type="Gene3D" id="3.90.79.10">
    <property type="entry name" value="Nucleoside Triphosphate Pyrophosphohydrolase"/>
    <property type="match status" value="1"/>
</dbReference>
<dbReference type="KEGG" id="blen:NCTC4824_02282"/>
<reference evidence="5 6" key="1">
    <citation type="submission" date="2018-06" db="EMBL/GenBank/DDBJ databases">
        <authorList>
            <consortium name="Pathogen Informatics"/>
            <person name="Doyle S."/>
        </authorList>
    </citation>
    <scope>NUCLEOTIDE SEQUENCE [LARGE SCALE GENOMIC DNA]</scope>
    <source>
        <strain evidence="5 6">NCTC4824</strain>
    </source>
</reference>
<dbReference type="PRINTS" id="PR00502">
    <property type="entry name" value="NUDIXFAMILY"/>
</dbReference>
<dbReference type="PROSITE" id="PS51462">
    <property type="entry name" value="NUDIX"/>
    <property type="match status" value="1"/>
</dbReference>
<dbReference type="AlphaFoldDB" id="A0A2X4W7D3"/>
<dbReference type="STRING" id="1348624.GCA_001591545_01334"/>
<protein>
    <submittedName>
        <fullName evidence="5">Antimutator 8-oxo-(dGTP/GTP)ase</fullName>
    </submittedName>
</protein>
<evidence type="ECO:0000256" key="2">
    <source>
        <dbReference type="ARBA" id="ARBA00022801"/>
    </source>
</evidence>
<dbReference type="PANTHER" id="PTHR43046">
    <property type="entry name" value="GDP-MANNOSE MANNOSYL HYDROLASE"/>
    <property type="match status" value="1"/>
</dbReference>
<dbReference type="GO" id="GO:0016787">
    <property type="term" value="F:hydrolase activity"/>
    <property type="evidence" value="ECO:0007669"/>
    <property type="project" value="UniProtKB-KW"/>
</dbReference>
<dbReference type="PROSITE" id="PS00893">
    <property type="entry name" value="NUDIX_BOX"/>
    <property type="match status" value="1"/>
</dbReference>
<dbReference type="EMBL" id="LS483476">
    <property type="protein sequence ID" value="SQI58903.1"/>
    <property type="molecule type" value="Genomic_DNA"/>
</dbReference>
<evidence type="ECO:0000313" key="5">
    <source>
        <dbReference type="EMBL" id="SQI58903.1"/>
    </source>
</evidence>
<dbReference type="InterPro" id="IPR000086">
    <property type="entry name" value="NUDIX_hydrolase_dom"/>
</dbReference>
<organism evidence="5 6">
    <name type="scientific">Lederbergia lenta</name>
    <name type="common">Bacillus lentus</name>
    <dbReference type="NCBI Taxonomy" id="1467"/>
    <lineage>
        <taxon>Bacteria</taxon>
        <taxon>Bacillati</taxon>
        <taxon>Bacillota</taxon>
        <taxon>Bacilli</taxon>
        <taxon>Bacillales</taxon>
        <taxon>Bacillaceae</taxon>
        <taxon>Lederbergia</taxon>
    </lineage>
</organism>
<dbReference type="SUPFAM" id="SSF55811">
    <property type="entry name" value="Nudix"/>
    <property type="match status" value="1"/>
</dbReference>
<dbReference type="InterPro" id="IPR020084">
    <property type="entry name" value="NUDIX_hydrolase_CS"/>
</dbReference>
<keyword evidence="2 3" id="KW-0378">Hydrolase</keyword>
<dbReference type="InterPro" id="IPR020476">
    <property type="entry name" value="Nudix_hydrolase"/>
</dbReference>
<sequence length="159" mass="18946">MKTKNNGFEFIEFITIKEIELYNYLHLAGSYAVIKCDGKYLLCYNIYRKQWELPAGRREANESPKECAKRELFEETGQIVNDLEFKGLLKLRNKINGTIKYNPVYFWNIDQLDPFFKNEETSEIKLWNLGEEIGHSYIDEIDVRVVEYMYKLNSKSMEE</sequence>
<keyword evidence="6" id="KW-1185">Reference proteome</keyword>
<dbReference type="PANTHER" id="PTHR43046:SF14">
    <property type="entry name" value="MUTT_NUDIX FAMILY PROTEIN"/>
    <property type="match status" value="1"/>
</dbReference>
<gene>
    <name evidence="5" type="primary">mutTA</name>
    <name evidence="5" type="ORF">NCTC4824_02282</name>
</gene>
<dbReference type="RefSeq" id="WP_326255601.1">
    <property type="nucleotide sequence ID" value="NZ_CBCSGM010000001.1"/>
</dbReference>
<comment type="cofactor">
    <cofactor evidence="1">
        <name>Mg(2+)</name>
        <dbReference type="ChEBI" id="CHEBI:18420"/>
    </cofactor>
</comment>
<evidence type="ECO:0000256" key="3">
    <source>
        <dbReference type="RuleBase" id="RU003476"/>
    </source>
</evidence>
<dbReference type="Pfam" id="PF00293">
    <property type="entry name" value="NUDIX"/>
    <property type="match status" value="1"/>
</dbReference>
<comment type="similarity">
    <text evidence="3">Belongs to the Nudix hydrolase family.</text>
</comment>
<evidence type="ECO:0000256" key="1">
    <source>
        <dbReference type="ARBA" id="ARBA00001946"/>
    </source>
</evidence>
<evidence type="ECO:0000259" key="4">
    <source>
        <dbReference type="PROSITE" id="PS51462"/>
    </source>
</evidence>